<dbReference type="PANTHER" id="PTHR23501:SF191">
    <property type="entry name" value="VACUOLAR BASIC AMINO ACID TRANSPORTER 4"/>
    <property type="match status" value="1"/>
</dbReference>
<feature type="transmembrane region" description="Helical" evidence="6">
    <location>
        <begin position="267"/>
        <end position="289"/>
    </location>
</feature>
<keyword evidence="5 6" id="KW-0472">Membrane</keyword>
<keyword evidence="9" id="KW-1185">Reference proteome</keyword>
<evidence type="ECO:0000313" key="7">
    <source>
        <dbReference type="EMBL" id="EJT75486.1"/>
    </source>
</evidence>
<comment type="subcellular location">
    <subcellularLocation>
        <location evidence="1">Endomembrane system</location>
        <topology evidence="1">Multi-pass membrane protein</topology>
    </subcellularLocation>
</comment>
<dbReference type="GeneID" id="20345877"/>
<dbReference type="VEuPathDB" id="FungiDB:GGTG_05419"/>
<name>J3NVV7_GAET3</name>
<feature type="transmembrane region" description="Helical" evidence="6">
    <location>
        <begin position="301"/>
        <end position="320"/>
    </location>
</feature>
<dbReference type="EMBL" id="GL385397">
    <property type="protein sequence ID" value="EJT75486.1"/>
    <property type="molecule type" value="Genomic_DNA"/>
</dbReference>
<evidence type="ECO:0000256" key="4">
    <source>
        <dbReference type="ARBA" id="ARBA00022989"/>
    </source>
</evidence>
<reference evidence="7" key="3">
    <citation type="submission" date="2010-09" db="EMBL/GenBank/DDBJ databases">
        <title>Annotation of Gaeumannomyces graminis var. tritici R3-111a-1.</title>
        <authorList>
            <consortium name="The Broad Institute Genome Sequencing Platform"/>
            <person name="Ma L.-J."/>
            <person name="Dead R."/>
            <person name="Young S.K."/>
            <person name="Zeng Q."/>
            <person name="Gargeya S."/>
            <person name="Fitzgerald M."/>
            <person name="Haas B."/>
            <person name="Abouelleil A."/>
            <person name="Alvarado L."/>
            <person name="Arachchi H.M."/>
            <person name="Berlin A."/>
            <person name="Brown A."/>
            <person name="Chapman S.B."/>
            <person name="Chen Z."/>
            <person name="Dunbar C."/>
            <person name="Freedman E."/>
            <person name="Gearin G."/>
            <person name="Gellesch M."/>
            <person name="Goldberg J."/>
            <person name="Griggs A."/>
            <person name="Gujja S."/>
            <person name="Heiman D."/>
            <person name="Howarth C."/>
            <person name="Larson L."/>
            <person name="Lui A."/>
            <person name="MacDonald P.J.P."/>
            <person name="Mehta T."/>
            <person name="Montmayeur A."/>
            <person name="Murphy C."/>
            <person name="Neiman D."/>
            <person name="Pearson M."/>
            <person name="Priest M."/>
            <person name="Roberts A."/>
            <person name="Saif S."/>
            <person name="Shea T."/>
            <person name="Shenoy N."/>
            <person name="Sisk P."/>
            <person name="Stolte C."/>
            <person name="Sykes S."/>
            <person name="Yandava C."/>
            <person name="Wortman J."/>
            <person name="Nusbaum C."/>
            <person name="Birren B."/>
        </authorList>
    </citation>
    <scope>NUCLEOTIDE SEQUENCE</scope>
    <source>
        <strain evidence="7">R3-111a-1</strain>
    </source>
</reference>
<dbReference type="GO" id="GO:0022857">
    <property type="term" value="F:transmembrane transporter activity"/>
    <property type="evidence" value="ECO:0007669"/>
    <property type="project" value="TreeGrafter"/>
</dbReference>
<evidence type="ECO:0000313" key="9">
    <source>
        <dbReference type="Proteomes" id="UP000006039"/>
    </source>
</evidence>
<organism evidence="7">
    <name type="scientific">Gaeumannomyces tritici (strain R3-111a-1)</name>
    <name type="common">Wheat and barley take-all root rot fungus</name>
    <name type="synonym">Gaeumannomyces graminis var. tritici</name>
    <dbReference type="NCBI Taxonomy" id="644352"/>
    <lineage>
        <taxon>Eukaryota</taxon>
        <taxon>Fungi</taxon>
        <taxon>Dikarya</taxon>
        <taxon>Ascomycota</taxon>
        <taxon>Pezizomycotina</taxon>
        <taxon>Sordariomycetes</taxon>
        <taxon>Sordariomycetidae</taxon>
        <taxon>Magnaporthales</taxon>
        <taxon>Magnaporthaceae</taxon>
        <taxon>Gaeumannomyces</taxon>
    </lineage>
</organism>
<dbReference type="RefSeq" id="XP_009221486.1">
    <property type="nucleotide sequence ID" value="XM_009223222.1"/>
</dbReference>
<reference evidence="8" key="4">
    <citation type="journal article" date="2015" name="G3 (Bethesda)">
        <title>Genome sequences of three phytopathogenic species of the Magnaporthaceae family of fungi.</title>
        <authorList>
            <person name="Okagaki L.H."/>
            <person name="Nunes C.C."/>
            <person name="Sailsbery J."/>
            <person name="Clay B."/>
            <person name="Brown D."/>
            <person name="John T."/>
            <person name="Oh Y."/>
            <person name="Young N."/>
            <person name="Fitzgerald M."/>
            <person name="Haas B.J."/>
            <person name="Zeng Q."/>
            <person name="Young S."/>
            <person name="Adiconis X."/>
            <person name="Fan L."/>
            <person name="Levin J.Z."/>
            <person name="Mitchell T.K."/>
            <person name="Okubara P.A."/>
            <person name="Farman M.L."/>
            <person name="Kohn L.M."/>
            <person name="Birren B."/>
            <person name="Ma L.-J."/>
            <person name="Dean R.A."/>
        </authorList>
    </citation>
    <scope>NUCLEOTIDE SEQUENCE</scope>
    <source>
        <strain evidence="8">R3-111a-1</strain>
    </source>
</reference>
<dbReference type="Proteomes" id="UP000006039">
    <property type="component" value="Unassembled WGS sequence"/>
</dbReference>
<reference evidence="8" key="5">
    <citation type="submission" date="2018-04" db="UniProtKB">
        <authorList>
            <consortium name="EnsemblFungi"/>
        </authorList>
    </citation>
    <scope>IDENTIFICATION</scope>
    <source>
        <strain evidence="8">R3-111a-1</strain>
    </source>
</reference>
<dbReference type="PANTHER" id="PTHR23501">
    <property type="entry name" value="MAJOR FACILITATOR SUPERFAMILY"/>
    <property type="match status" value="1"/>
</dbReference>
<feature type="transmembrane region" description="Helical" evidence="6">
    <location>
        <begin position="197"/>
        <end position="214"/>
    </location>
</feature>
<evidence type="ECO:0000313" key="8">
    <source>
        <dbReference type="EnsemblFungi" id="EJT75486"/>
    </source>
</evidence>
<reference evidence="9" key="1">
    <citation type="submission" date="2010-07" db="EMBL/GenBank/DDBJ databases">
        <title>The genome sequence of Gaeumannomyces graminis var. tritici strain R3-111a-1.</title>
        <authorList>
            <consortium name="The Broad Institute Genome Sequencing Platform"/>
            <person name="Ma L.-J."/>
            <person name="Dead R."/>
            <person name="Young S."/>
            <person name="Zeng Q."/>
            <person name="Koehrsen M."/>
            <person name="Alvarado L."/>
            <person name="Berlin A."/>
            <person name="Chapman S.B."/>
            <person name="Chen Z."/>
            <person name="Freedman E."/>
            <person name="Gellesch M."/>
            <person name="Goldberg J."/>
            <person name="Griggs A."/>
            <person name="Gujja S."/>
            <person name="Heilman E.R."/>
            <person name="Heiman D."/>
            <person name="Hepburn T."/>
            <person name="Howarth C."/>
            <person name="Jen D."/>
            <person name="Larson L."/>
            <person name="Mehta T."/>
            <person name="Neiman D."/>
            <person name="Pearson M."/>
            <person name="Roberts A."/>
            <person name="Saif S."/>
            <person name="Shea T."/>
            <person name="Shenoy N."/>
            <person name="Sisk P."/>
            <person name="Stolte C."/>
            <person name="Sykes S."/>
            <person name="Walk T."/>
            <person name="White J."/>
            <person name="Yandava C."/>
            <person name="Haas B."/>
            <person name="Nusbaum C."/>
            <person name="Birren B."/>
        </authorList>
    </citation>
    <scope>NUCLEOTIDE SEQUENCE [LARGE SCALE GENOMIC DNA]</scope>
    <source>
        <strain evidence="9">R3-111a-1</strain>
    </source>
</reference>
<dbReference type="eggNOG" id="KOG0254">
    <property type="taxonomic scope" value="Eukaryota"/>
</dbReference>
<evidence type="ECO:0000256" key="5">
    <source>
        <dbReference type="ARBA" id="ARBA00023136"/>
    </source>
</evidence>
<feature type="transmembrane region" description="Helical" evidence="6">
    <location>
        <begin position="385"/>
        <end position="413"/>
    </location>
</feature>
<keyword evidence="3 6" id="KW-0812">Transmembrane</keyword>
<dbReference type="SUPFAM" id="SSF103473">
    <property type="entry name" value="MFS general substrate transporter"/>
    <property type="match status" value="1"/>
</dbReference>
<evidence type="ECO:0000256" key="1">
    <source>
        <dbReference type="ARBA" id="ARBA00004127"/>
    </source>
</evidence>
<evidence type="ECO:0000256" key="2">
    <source>
        <dbReference type="ARBA" id="ARBA00022448"/>
    </source>
</evidence>
<evidence type="ECO:0000256" key="3">
    <source>
        <dbReference type="ARBA" id="ARBA00022692"/>
    </source>
</evidence>
<dbReference type="OrthoDB" id="3552444at2759"/>
<feature type="transmembrane region" description="Helical" evidence="6">
    <location>
        <begin position="332"/>
        <end position="351"/>
    </location>
</feature>
<feature type="transmembrane region" description="Helical" evidence="6">
    <location>
        <begin position="360"/>
        <end position="379"/>
    </location>
</feature>
<dbReference type="HOGENOM" id="CLU_647311_0_0_1"/>
<feature type="transmembrane region" description="Helical" evidence="6">
    <location>
        <begin position="74"/>
        <end position="98"/>
    </location>
</feature>
<evidence type="ECO:0000256" key="6">
    <source>
        <dbReference type="SAM" id="Phobius"/>
    </source>
</evidence>
<accession>J3NVV7</accession>
<keyword evidence="2" id="KW-0813">Transport</keyword>
<dbReference type="GO" id="GO:0012505">
    <property type="term" value="C:endomembrane system"/>
    <property type="evidence" value="ECO:0007669"/>
    <property type="project" value="UniProtKB-SubCell"/>
</dbReference>
<dbReference type="EnsemblFungi" id="EJT75486">
    <property type="protein sequence ID" value="EJT75486"/>
    <property type="gene ID" value="GGTG_05419"/>
</dbReference>
<dbReference type="InterPro" id="IPR036259">
    <property type="entry name" value="MFS_trans_sf"/>
</dbReference>
<sequence>MTESLVPAPRAGAPHFPNCFYPVEAMASSLPSHVSDRTVLLSADPEALFYGPPHLARPRAAEGRSPRSPGRHRVALVLLAAGLVSGFAATFPSCAAVSQRCGLPEPFLPSHQYSHIALSRGVQLPLLVAAWLCAQGLLSCSLSPNIWALALSRVVVGLGKSGRSLLTVIVISDLVNVTEIPLWSYGEAECSSFDAEYAMMFVSCALVAISAAFARSARVDLLPPMPGLSERPFDALGAVTLLVAIVAPLMAISLGGEMLPWTHPLEMALLCISPLFLALFCWVESRAALPIIPMGLLRNKNALMVIAAAAGVIFNLSLYIDIQSAVILKDWAPSVIFAARLFGAILAGVIVKKTKRFKKLLVINMALLAAAYSTLAFTSTTTGSITYITLLAAVGFAMGIVENCLITALFLVVDKIASHDLISC</sequence>
<feature type="transmembrane region" description="Helical" evidence="6">
    <location>
        <begin position="235"/>
        <end position="255"/>
    </location>
</feature>
<gene>
    <name evidence="8" type="primary">20345877</name>
    <name evidence="7" type="ORF">GGTG_05419</name>
</gene>
<keyword evidence="4 6" id="KW-1133">Transmembrane helix</keyword>
<reference evidence="7" key="2">
    <citation type="submission" date="2010-07" db="EMBL/GenBank/DDBJ databases">
        <authorList>
            <consortium name="The Broad Institute Genome Sequencing Platform"/>
            <consortium name="Broad Institute Genome Sequencing Center for Infectious Disease"/>
            <person name="Ma L.-J."/>
            <person name="Dead R."/>
            <person name="Young S."/>
            <person name="Zeng Q."/>
            <person name="Koehrsen M."/>
            <person name="Alvarado L."/>
            <person name="Berlin A."/>
            <person name="Chapman S.B."/>
            <person name="Chen Z."/>
            <person name="Freedman E."/>
            <person name="Gellesch M."/>
            <person name="Goldberg J."/>
            <person name="Griggs A."/>
            <person name="Gujja S."/>
            <person name="Heilman E.R."/>
            <person name="Heiman D."/>
            <person name="Hepburn T."/>
            <person name="Howarth C."/>
            <person name="Jen D."/>
            <person name="Larson L."/>
            <person name="Mehta T."/>
            <person name="Neiman D."/>
            <person name="Pearson M."/>
            <person name="Roberts A."/>
            <person name="Saif S."/>
            <person name="Shea T."/>
            <person name="Shenoy N."/>
            <person name="Sisk P."/>
            <person name="Stolte C."/>
            <person name="Sykes S."/>
            <person name="Walk T."/>
            <person name="White J."/>
            <person name="Yandava C."/>
            <person name="Haas B."/>
            <person name="Nusbaum C."/>
            <person name="Birren B."/>
        </authorList>
    </citation>
    <scope>NUCLEOTIDE SEQUENCE</scope>
    <source>
        <strain evidence="7">R3-111a-1</strain>
    </source>
</reference>
<proteinExistence type="predicted"/>
<protein>
    <submittedName>
        <fullName evidence="7 8">Uncharacterized protein</fullName>
    </submittedName>
</protein>
<dbReference type="AlphaFoldDB" id="J3NVV7"/>
<dbReference type="GO" id="GO:0005886">
    <property type="term" value="C:plasma membrane"/>
    <property type="evidence" value="ECO:0007669"/>
    <property type="project" value="TreeGrafter"/>
</dbReference>